<feature type="compositionally biased region" description="Basic and acidic residues" evidence="1">
    <location>
        <begin position="95"/>
        <end position="106"/>
    </location>
</feature>
<dbReference type="InParanoid" id="A0A5J5EG85"/>
<accession>A0A5J5EG85</accession>
<dbReference type="Proteomes" id="UP000326924">
    <property type="component" value="Unassembled WGS sequence"/>
</dbReference>
<keyword evidence="3" id="KW-1185">Reference proteome</keyword>
<comment type="caution">
    <text evidence="2">The sequence shown here is derived from an EMBL/GenBank/DDBJ whole genome shotgun (WGS) entry which is preliminary data.</text>
</comment>
<protein>
    <submittedName>
        <fullName evidence="2">Uncharacterized protein</fullName>
    </submittedName>
</protein>
<reference evidence="2 3" key="1">
    <citation type="submission" date="2019-09" db="EMBL/GenBank/DDBJ databases">
        <title>Draft genome of the ectomycorrhizal ascomycete Sphaerosporella brunnea.</title>
        <authorList>
            <consortium name="DOE Joint Genome Institute"/>
            <person name="Benucci G.M."/>
            <person name="Marozzi G."/>
            <person name="Antonielli L."/>
            <person name="Sanchez S."/>
            <person name="Marco P."/>
            <person name="Wang X."/>
            <person name="Falini L.B."/>
            <person name="Barry K."/>
            <person name="Haridas S."/>
            <person name="Lipzen A."/>
            <person name="Labutti K."/>
            <person name="Grigoriev I.V."/>
            <person name="Murat C."/>
            <person name="Martin F."/>
            <person name="Albertini E."/>
            <person name="Donnini D."/>
            <person name="Bonito G."/>
        </authorList>
    </citation>
    <scope>NUCLEOTIDE SEQUENCE [LARGE SCALE GENOMIC DNA]</scope>
    <source>
        <strain evidence="2 3">Sb_GMNB300</strain>
    </source>
</reference>
<evidence type="ECO:0000256" key="1">
    <source>
        <dbReference type="SAM" id="MobiDB-lite"/>
    </source>
</evidence>
<evidence type="ECO:0000313" key="2">
    <source>
        <dbReference type="EMBL" id="KAA8893788.1"/>
    </source>
</evidence>
<name>A0A5J5EG85_9PEZI</name>
<sequence>MSLLTEDAKLRGELDQYSVAVQRFKTLCEKLPIEQRPAQLDHLRHRGDLFAIKRRTAEIRKRVTKLEKVMDGRQSNECAELDRDAPDENGVTLRESARRGQFSHEEVDAILRPPSRSRFIDCRRRTCSSPARAQGR</sequence>
<proteinExistence type="predicted"/>
<gene>
    <name evidence="2" type="ORF">FN846DRAFT_895670</name>
</gene>
<dbReference type="AlphaFoldDB" id="A0A5J5EG85"/>
<organism evidence="2 3">
    <name type="scientific">Sphaerosporella brunnea</name>
    <dbReference type="NCBI Taxonomy" id="1250544"/>
    <lineage>
        <taxon>Eukaryota</taxon>
        <taxon>Fungi</taxon>
        <taxon>Dikarya</taxon>
        <taxon>Ascomycota</taxon>
        <taxon>Pezizomycotina</taxon>
        <taxon>Pezizomycetes</taxon>
        <taxon>Pezizales</taxon>
        <taxon>Pyronemataceae</taxon>
        <taxon>Sphaerosporella</taxon>
    </lineage>
</organism>
<feature type="region of interest" description="Disordered" evidence="1">
    <location>
        <begin position="74"/>
        <end position="106"/>
    </location>
</feature>
<evidence type="ECO:0000313" key="3">
    <source>
        <dbReference type="Proteomes" id="UP000326924"/>
    </source>
</evidence>
<dbReference type="EMBL" id="VXIS01000402">
    <property type="protein sequence ID" value="KAA8893788.1"/>
    <property type="molecule type" value="Genomic_DNA"/>
</dbReference>